<dbReference type="InterPro" id="IPR003423">
    <property type="entry name" value="OMP_efflux"/>
</dbReference>
<keyword evidence="5" id="KW-0812">Transmembrane</keyword>
<evidence type="ECO:0000256" key="2">
    <source>
        <dbReference type="ARBA" id="ARBA00007613"/>
    </source>
</evidence>
<dbReference type="Gene3D" id="1.20.1600.10">
    <property type="entry name" value="Outer membrane efflux proteins (OEP)"/>
    <property type="match status" value="1"/>
</dbReference>
<keyword evidence="7" id="KW-0998">Cell outer membrane</keyword>
<evidence type="ECO:0000256" key="4">
    <source>
        <dbReference type="ARBA" id="ARBA00022452"/>
    </source>
</evidence>
<dbReference type="InterPro" id="IPR010130">
    <property type="entry name" value="T1SS_OMP_TolC"/>
</dbReference>
<comment type="subcellular location">
    <subcellularLocation>
        <location evidence="1">Cell outer membrane</location>
    </subcellularLocation>
</comment>
<evidence type="ECO:0000256" key="7">
    <source>
        <dbReference type="ARBA" id="ARBA00023237"/>
    </source>
</evidence>
<keyword evidence="3" id="KW-0813">Transport</keyword>
<keyword evidence="4" id="KW-1134">Transmembrane beta strand</keyword>
<dbReference type="SUPFAM" id="SSF56954">
    <property type="entry name" value="Outer membrane efflux proteins (OEP)"/>
    <property type="match status" value="1"/>
</dbReference>
<sequence>METLRRGAAVLCVSVIGQLAHADTLSQALTDAYANSGLLAQNRAVLRAADEDVAQATARLLPVINWAASVNTQSPRPVGADRFTGSLSLTGQLTLYDGGANRLAIAAQKELVLGTRQALRSAEQQVLLRGVQAYMGVIAANAFISLRENNLRLLNQELGAAQDRFEVGEVTRTDVALAQARLAEARTLLESARGDREQAVAEFAAAIGRAPGNLTTAQPAPVAQSEADAVAVAVRSHPDILQAQFGVSAAELGIARAEAAYGPRATLDAQIGVDPDLNVGNSVGLSIGGPIYQGGALASVVRQAMAQRDQSRAGLHITTLGIRQQVANAYAVYQVARSQLSSTAEQVRAARLAFDGVREEATLGARTTLDVLNAEQDLLDARANVITAQQAEVNASYAVLSAMGLLTTDHLRLPVQQYDPNAYYELVKDAPPALSEQGRALDRVLRAIGQ</sequence>
<proteinExistence type="inferred from homology"/>
<evidence type="ECO:0000256" key="6">
    <source>
        <dbReference type="ARBA" id="ARBA00023136"/>
    </source>
</evidence>
<reference evidence="9" key="1">
    <citation type="submission" date="2021-10" db="EMBL/GenBank/DDBJ databases">
        <title>Loktanella gaetbuli sp. nov., isolated from a tidal flat.</title>
        <authorList>
            <person name="Park S."/>
            <person name="Yoon J.-H."/>
        </authorList>
    </citation>
    <scope>NUCLEOTIDE SEQUENCE</scope>
    <source>
        <strain evidence="9">TSTF-M6</strain>
    </source>
</reference>
<accession>A0ABS8BVT8</accession>
<evidence type="ECO:0000256" key="1">
    <source>
        <dbReference type="ARBA" id="ARBA00004442"/>
    </source>
</evidence>
<evidence type="ECO:0000256" key="8">
    <source>
        <dbReference type="SAM" id="Coils"/>
    </source>
</evidence>
<dbReference type="Proteomes" id="UP001138961">
    <property type="component" value="Unassembled WGS sequence"/>
</dbReference>
<keyword evidence="8" id="KW-0175">Coiled coil</keyword>
<feature type="coiled-coil region" evidence="8">
    <location>
        <begin position="175"/>
        <end position="202"/>
    </location>
</feature>
<dbReference type="NCBIfam" id="TIGR01844">
    <property type="entry name" value="type_I_sec_TolC"/>
    <property type="match status" value="1"/>
</dbReference>
<keyword evidence="6" id="KW-0472">Membrane</keyword>
<dbReference type="EMBL" id="JAJATZ010000005">
    <property type="protein sequence ID" value="MCB5199835.1"/>
    <property type="molecule type" value="Genomic_DNA"/>
</dbReference>
<evidence type="ECO:0000256" key="3">
    <source>
        <dbReference type="ARBA" id="ARBA00022448"/>
    </source>
</evidence>
<organism evidence="9 10">
    <name type="scientific">Loktanella gaetbuli</name>
    <dbReference type="NCBI Taxonomy" id="2881335"/>
    <lineage>
        <taxon>Bacteria</taxon>
        <taxon>Pseudomonadati</taxon>
        <taxon>Pseudomonadota</taxon>
        <taxon>Alphaproteobacteria</taxon>
        <taxon>Rhodobacterales</taxon>
        <taxon>Roseobacteraceae</taxon>
        <taxon>Loktanella</taxon>
    </lineage>
</organism>
<evidence type="ECO:0000313" key="9">
    <source>
        <dbReference type="EMBL" id="MCB5199835.1"/>
    </source>
</evidence>
<gene>
    <name evidence="9" type="ORF">LGQ03_11360</name>
</gene>
<name>A0ABS8BVT8_9RHOB</name>
<dbReference type="InterPro" id="IPR051906">
    <property type="entry name" value="TolC-like"/>
</dbReference>
<keyword evidence="10" id="KW-1185">Reference proteome</keyword>
<dbReference type="Pfam" id="PF02321">
    <property type="entry name" value="OEP"/>
    <property type="match status" value="2"/>
</dbReference>
<evidence type="ECO:0000313" key="10">
    <source>
        <dbReference type="Proteomes" id="UP001138961"/>
    </source>
</evidence>
<dbReference type="PANTHER" id="PTHR30026:SF22">
    <property type="entry name" value="OUTER MEMBRANE EFFLUX PROTEIN"/>
    <property type="match status" value="1"/>
</dbReference>
<comment type="caution">
    <text evidence="9">The sequence shown here is derived from an EMBL/GenBank/DDBJ whole genome shotgun (WGS) entry which is preliminary data.</text>
</comment>
<protein>
    <submittedName>
        <fullName evidence="9">TolC family outer membrane protein</fullName>
    </submittedName>
</protein>
<comment type="similarity">
    <text evidence="2">Belongs to the outer membrane factor (OMF) (TC 1.B.17) family.</text>
</comment>
<dbReference type="PANTHER" id="PTHR30026">
    <property type="entry name" value="OUTER MEMBRANE PROTEIN TOLC"/>
    <property type="match status" value="1"/>
</dbReference>
<evidence type="ECO:0000256" key="5">
    <source>
        <dbReference type="ARBA" id="ARBA00022692"/>
    </source>
</evidence>